<protein>
    <submittedName>
        <fullName evidence="1">Uncharacterized protein</fullName>
    </submittedName>
</protein>
<evidence type="ECO:0000313" key="1">
    <source>
        <dbReference type="EMBL" id="KAJ9083955.1"/>
    </source>
</evidence>
<organism evidence="1 2">
    <name type="scientific">Entomophthora muscae</name>
    <dbReference type="NCBI Taxonomy" id="34485"/>
    <lineage>
        <taxon>Eukaryota</taxon>
        <taxon>Fungi</taxon>
        <taxon>Fungi incertae sedis</taxon>
        <taxon>Zoopagomycota</taxon>
        <taxon>Entomophthoromycotina</taxon>
        <taxon>Entomophthoromycetes</taxon>
        <taxon>Entomophthorales</taxon>
        <taxon>Entomophthoraceae</taxon>
        <taxon>Entomophthora</taxon>
    </lineage>
</organism>
<sequence length="367" mass="40282">MADEDSLNRKSRARQACEPCRKKKTKCSGEYPICTNCSSHGFECSYIAVEKRRGPQKGYVRALESRLDSLQNLLEDYVDKISPPVNLGSRAESLMDGGEVFFEDEEAGNDRSTAESSPQLHSNDKQVVPNYASRKHPISQAEISYSVPKKARSSDNYTSTSLSPSLSLSHPKKIGHLTMLENGSYKYMGESSGAYLLQHNDSEDAQVFQAPLSGMNFSAPLPALGPDFVIPKAQADALIGLYFSTYYVFSPILIKDEFLKEYSKPDSTLPQSLIDAICAYGCAYVSRTSISSLIPNPTQLGEALYLRSRQKILSEVDHATYHNIQSLLLLSTCHHLNVGSLGWMSLGIALRDGNGDGSASRLPAGKF</sequence>
<comment type="caution">
    <text evidence="1">The sequence shown here is derived from an EMBL/GenBank/DDBJ whole genome shotgun (WGS) entry which is preliminary data.</text>
</comment>
<keyword evidence="2" id="KW-1185">Reference proteome</keyword>
<gene>
    <name evidence="1" type="ORF">DSO57_1029146</name>
</gene>
<dbReference type="Proteomes" id="UP001165960">
    <property type="component" value="Unassembled WGS sequence"/>
</dbReference>
<accession>A0ACC2UB52</accession>
<reference evidence="1" key="1">
    <citation type="submission" date="2022-04" db="EMBL/GenBank/DDBJ databases">
        <title>Genome of the entomopathogenic fungus Entomophthora muscae.</title>
        <authorList>
            <person name="Elya C."/>
            <person name="Lovett B.R."/>
            <person name="Lee E."/>
            <person name="Macias A.M."/>
            <person name="Hajek A.E."/>
            <person name="De Bivort B.L."/>
            <person name="Kasson M.T."/>
            <person name="De Fine Licht H.H."/>
            <person name="Stajich J.E."/>
        </authorList>
    </citation>
    <scope>NUCLEOTIDE SEQUENCE</scope>
    <source>
        <strain evidence="1">Berkeley</strain>
    </source>
</reference>
<evidence type="ECO:0000313" key="2">
    <source>
        <dbReference type="Proteomes" id="UP001165960"/>
    </source>
</evidence>
<proteinExistence type="predicted"/>
<dbReference type="EMBL" id="QTSX02000900">
    <property type="protein sequence ID" value="KAJ9083955.1"/>
    <property type="molecule type" value="Genomic_DNA"/>
</dbReference>
<name>A0ACC2UB52_9FUNG</name>